<evidence type="ECO:0000256" key="6">
    <source>
        <dbReference type="SAM" id="MobiDB-lite"/>
    </source>
</evidence>
<protein>
    <recommendedName>
        <fullName evidence="7">ATP-dependent DNA ligase family profile domain-containing protein</fullName>
    </recommendedName>
</protein>
<dbReference type="InterPro" id="IPR036599">
    <property type="entry name" value="DNA_ligase_N_sf"/>
</dbReference>
<gene>
    <name evidence="8" type="ORF">FE257_003943</name>
</gene>
<evidence type="ECO:0000256" key="1">
    <source>
        <dbReference type="ARBA" id="ARBA00007572"/>
    </source>
</evidence>
<dbReference type="GO" id="GO:0003910">
    <property type="term" value="F:DNA ligase (ATP) activity"/>
    <property type="evidence" value="ECO:0007669"/>
    <property type="project" value="InterPro"/>
</dbReference>
<dbReference type="GO" id="GO:0003677">
    <property type="term" value="F:DNA binding"/>
    <property type="evidence" value="ECO:0007669"/>
    <property type="project" value="InterPro"/>
</dbReference>
<keyword evidence="9" id="KW-1185">Reference proteome</keyword>
<dbReference type="PANTHER" id="PTHR45997:SF2">
    <property type="entry name" value="ATP DEPENDENT DNA LIGASE DOMAIN PROTEIN (AFU_ORTHOLOGUE AFUA_5G02430)"/>
    <property type="match status" value="1"/>
</dbReference>
<evidence type="ECO:0000313" key="9">
    <source>
        <dbReference type="Proteomes" id="UP001194746"/>
    </source>
</evidence>
<dbReference type="GO" id="GO:0006297">
    <property type="term" value="P:nucleotide-excision repair, DNA gap filling"/>
    <property type="evidence" value="ECO:0007669"/>
    <property type="project" value="TreeGrafter"/>
</dbReference>
<keyword evidence="5" id="KW-0539">Nucleus</keyword>
<dbReference type="InterPro" id="IPR012308">
    <property type="entry name" value="DNA_ligase_ATP-dep_N"/>
</dbReference>
<comment type="caution">
    <text evidence="8">The sequence shown here is derived from an EMBL/GenBank/DDBJ whole genome shotgun (WGS) entry which is preliminary data.</text>
</comment>
<feature type="domain" description="ATP-dependent DNA ligase family profile" evidence="7">
    <location>
        <begin position="393"/>
        <end position="536"/>
    </location>
</feature>
<feature type="compositionally biased region" description="Polar residues" evidence="6">
    <location>
        <begin position="806"/>
        <end position="831"/>
    </location>
</feature>
<dbReference type="EMBL" id="VCAU01000018">
    <property type="protein sequence ID" value="KAF9891477.1"/>
    <property type="molecule type" value="Genomic_DNA"/>
</dbReference>
<proteinExistence type="inferred from homology"/>
<keyword evidence="2" id="KW-0436">Ligase</keyword>
<dbReference type="GO" id="GO:0006303">
    <property type="term" value="P:double-strand break repair via nonhomologous end joining"/>
    <property type="evidence" value="ECO:0007669"/>
    <property type="project" value="TreeGrafter"/>
</dbReference>
<comment type="similarity">
    <text evidence="1">Belongs to the ATP-dependent DNA ligase family.</text>
</comment>
<sequence length="1070" mass="119783">MGFKFAYLCDLLSALEGNQFIKVSTEARNTNPDGRVVSQWFHQHGKRLRNKDTNQLALLSCMFPEKRTDRVYWLQDTSLTRVIGRCLLLGSSRREELDRWRTSGGIDLGQCVENVMCQAENQIPPGEDVTVEEIDAVLGAIASRCRFSGPQVRRQRAAVDVEEALSPLYRRLSSRDAKWLTRMILKSYAPVVLPGRFVLKSFHFLLPHLLLFQDCFETALKMLASDPISRFPPHPEAGLAKDLGYIALQYLNPVIGVKIGRPEYCKARSIKHCYQMVARRRMSVERKYDGEYCQIHIDATKSPASIQIFSKSGKDSSSDRAGINQVIRDSLGIGKPGCKFSRRCILEGEILVWGDKHGNIADFHKLRKFISRSGTFIGTESDSPPQPYEHLMVMFFDLLLLDDDICLRKPHRTRRLLLKDIISVIPGRADIAEQRVLDFSRPDAPSRLEGIFAKGVADRWEGFVLKGCEDPYFTIFSGQKNDTAGCWIKLKKDYIPGLGDTLDLAIIGGTYKSRDGAALNQTKRLKWTHFFIGCLVNKDEVLQSRAVPRFRVIDVIDQHSMSTKNIQILNQVGEYSVCNAESGHGFGIEYAQVNLPTMEVVYKTPFIVEMLGSGFEKPSGARFYTLRFPRILKIHSDRSYTDAVTFLELQRLAEDARAVPPEHFAEAEEWNSRLRGGRCSEYITDRSQSLVSTTNSSQSTRGTLERPDVSELTPNTTSSSDTQNFRRRSLNVSSLSHPVPIYVDTSMASSSSDEFQAQGNFLRNNDNLSSHSRKRKAPDHDPYVYKKHAKTSEPHANNDAIELKTSGLTGPSGSQQISSTTRQVGGTNSVLDPVKTSTKSLSIRSPLSTLPLYIVPSFRTGDHGAATGSPYTTSDPNHFLRTLDSKALLSHLKASNPHAVAKGLALGLVFTDNSETPLGPFLLGLISQISDSFERNPSEYRLNGKIYILSSKFLELDVFPNDLRLCLRDSWVSIGKEYFYATVSWSFKRSPLPSLREHEISCTPFSSNVEGTIRGSMNVLVPQVSIGFDRRELHSLGEFSSIRPLAHIDGGPCPDGVSYETLAVKKLHLK</sequence>
<reference evidence="8" key="1">
    <citation type="journal article" date="2019" name="Beilstein J. Org. Chem.">
        <title>Nanangenines: drimane sesquiterpenoids as the dominant metabolite cohort of a novel Australian fungus, Aspergillus nanangensis.</title>
        <authorList>
            <person name="Lacey H.J."/>
            <person name="Gilchrist C.L.M."/>
            <person name="Crombie A."/>
            <person name="Kalaitzis J.A."/>
            <person name="Vuong D."/>
            <person name="Rutledge P.J."/>
            <person name="Turner P."/>
            <person name="Pitt J.I."/>
            <person name="Lacey E."/>
            <person name="Chooi Y.H."/>
            <person name="Piggott A.M."/>
        </authorList>
    </citation>
    <scope>NUCLEOTIDE SEQUENCE</scope>
    <source>
        <strain evidence="8">MST-FP2251</strain>
    </source>
</reference>
<feature type="compositionally biased region" description="Polar residues" evidence="6">
    <location>
        <begin position="686"/>
        <end position="702"/>
    </location>
</feature>
<dbReference type="Gene3D" id="1.10.3260.10">
    <property type="entry name" value="DNA ligase, ATP-dependent, N-terminal domain"/>
    <property type="match status" value="1"/>
</dbReference>
<feature type="region of interest" description="Disordered" evidence="6">
    <location>
        <begin position="686"/>
        <end position="731"/>
    </location>
</feature>
<dbReference type="PANTHER" id="PTHR45997">
    <property type="entry name" value="DNA LIGASE 4"/>
    <property type="match status" value="1"/>
</dbReference>
<dbReference type="InterPro" id="IPR029710">
    <property type="entry name" value="LIG4"/>
</dbReference>
<evidence type="ECO:0000256" key="4">
    <source>
        <dbReference type="ARBA" id="ARBA00022840"/>
    </source>
</evidence>
<evidence type="ECO:0000256" key="3">
    <source>
        <dbReference type="ARBA" id="ARBA00022741"/>
    </source>
</evidence>
<evidence type="ECO:0000256" key="5">
    <source>
        <dbReference type="ARBA" id="ARBA00023242"/>
    </source>
</evidence>
<dbReference type="SUPFAM" id="SSF56091">
    <property type="entry name" value="DNA ligase/mRNA capping enzyme, catalytic domain"/>
    <property type="match status" value="1"/>
</dbReference>
<dbReference type="Pfam" id="PF01068">
    <property type="entry name" value="DNA_ligase_A_M"/>
    <property type="match status" value="1"/>
</dbReference>
<dbReference type="Gene3D" id="3.30.470.30">
    <property type="entry name" value="DNA ligase/mRNA capping enzyme"/>
    <property type="match status" value="1"/>
</dbReference>
<evidence type="ECO:0000259" key="7">
    <source>
        <dbReference type="PROSITE" id="PS50160"/>
    </source>
</evidence>
<dbReference type="CDD" id="cd08039">
    <property type="entry name" value="Adenylation_DNA_ligase_Fungal"/>
    <property type="match status" value="1"/>
</dbReference>
<dbReference type="Proteomes" id="UP001194746">
    <property type="component" value="Unassembled WGS sequence"/>
</dbReference>
<evidence type="ECO:0000256" key="2">
    <source>
        <dbReference type="ARBA" id="ARBA00022598"/>
    </source>
</evidence>
<keyword evidence="3" id="KW-0547">Nucleotide-binding</keyword>
<evidence type="ECO:0000313" key="8">
    <source>
        <dbReference type="EMBL" id="KAF9891477.1"/>
    </source>
</evidence>
<dbReference type="GO" id="GO:0032807">
    <property type="term" value="C:DNA ligase IV complex"/>
    <property type="evidence" value="ECO:0007669"/>
    <property type="project" value="TreeGrafter"/>
</dbReference>
<feature type="region of interest" description="Disordered" evidence="6">
    <location>
        <begin position="762"/>
        <end position="781"/>
    </location>
</feature>
<dbReference type="GO" id="GO:0006310">
    <property type="term" value="P:DNA recombination"/>
    <property type="evidence" value="ECO:0007669"/>
    <property type="project" value="InterPro"/>
</dbReference>
<reference evidence="8" key="2">
    <citation type="submission" date="2020-02" db="EMBL/GenBank/DDBJ databases">
        <authorList>
            <person name="Gilchrist C.L.M."/>
            <person name="Chooi Y.-H."/>
        </authorList>
    </citation>
    <scope>NUCLEOTIDE SEQUENCE</scope>
    <source>
        <strain evidence="8">MST-FP2251</strain>
    </source>
</reference>
<dbReference type="InterPro" id="IPR012310">
    <property type="entry name" value="DNA_ligase_ATP-dep_cent"/>
</dbReference>
<dbReference type="Gene3D" id="2.40.50.140">
    <property type="entry name" value="Nucleic acid-binding proteins"/>
    <property type="match status" value="1"/>
</dbReference>
<feature type="region of interest" description="Disordered" evidence="6">
    <location>
        <begin position="803"/>
        <end position="831"/>
    </location>
</feature>
<dbReference type="InterPro" id="IPR012340">
    <property type="entry name" value="NA-bd_OB-fold"/>
</dbReference>
<organism evidence="8 9">
    <name type="scientific">Aspergillus nanangensis</name>
    <dbReference type="NCBI Taxonomy" id="2582783"/>
    <lineage>
        <taxon>Eukaryota</taxon>
        <taxon>Fungi</taxon>
        <taxon>Dikarya</taxon>
        <taxon>Ascomycota</taxon>
        <taxon>Pezizomycotina</taxon>
        <taxon>Eurotiomycetes</taxon>
        <taxon>Eurotiomycetidae</taxon>
        <taxon>Eurotiales</taxon>
        <taxon>Aspergillaceae</taxon>
        <taxon>Aspergillus</taxon>
        <taxon>Aspergillus subgen. Circumdati</taxon>
    </lineage>
</organism>
<accession>A0AAD4GW36</accession>
<dbReference type="AlphaFoldDB" id="A0AAD4GW36"/>
<keyword evidence="4" id="KW-0067">ATP-binding</keyword>
<dbReference type="PROSITE" id="PS50160">
    <property type="entry name" value="DNA_LIGASE_A3"/>
    <property type="match status" value="1"/>
</dbReference>
<dbReference type="Pfam" id="PF04675">
    <property type="entry name" value="DNA_ligase_A_N"/>
    <property type="match status" value="1"/>
</dbReference>
<name>A0AAD4GW36_ASPNN</name>
<feature type="compositionally biased region" description="Polar residues" evidence="6">
    <location>
        <begin position="712"/>
        <end position="723"/>
    </location>
</feature>
<dbReference type="GO" id="GO:0005524">
    <property type="term" value="F:ATP binding"/>
    <property type="evidence" value="ECO:0007669"/>
    <property type="project" value="UniProtKB-KW"/>
</dbReference>